<dbReference type="Pfam" id="PF00535">
    <property type="entry name" value="Glycos_transf_2"/>
    <property type="match status" value="1"/>
</dbReference>
<keyword evidence="2" id="KW-0472">Membrane</keyword>
<dbReference type="EC" id="2.4.-.-" evidence="4"/>
<proteinExistence type="inferred from homology"/>
<comment type="caution">
    <text evidence="4">The sequence shown here is derived from an EMBL/GenBank/DDBJ whole genome shotgun (WGS) entry which is preliminary data.</text>
</comment>
<dbReference type="InterPro" id="IPR029044">
    <property type="entry name" value="Nucleotide-diphossugar_trans"/>
</dbReference>
<keyword evidence="4" id="KW-0808">Transferase</keyword>
<feature type="domain" description="Glycosyltransferase 2-like" evidence="3">
    <location>
        <begin position="4"/>
        <end position="95"/>
    </location>
</feature>
<evidence type="ECO:0000313" key="5">
    <source>
        <dbReference type="Proteomes" id="UP001596091"/>
    </source>
</evidence>
<evidence type="ECO:0000259" key="3">
    <source>
        <dbReference type="Pfam" id="PF00535"/>
    </source>
</evidence>
<dbReference type="SUPFAM" id="SSF53448">
    <property type="entry name" value="Nucleotide-diphospho-sugar transferases"/>
    <property type="match status" value="1"/>
</dbReference>
<gene>
    <name evidence="4" type="ORF">ACFPT7_12380</name>
</gene>
<dbReference type="CDD" id="cd02511">
    <property type="entry name" value="Beta4Glucosyltransferase"/>
    <property type="match status" value="1"/>
</dbReference>
<dbReference type="InterPro" id="IPR001173">
    <property type="entry name" value="Glyco_trans_2-like"/>
</dbReference>
<comment type="similarity">
    <text evidence="1">Belongs to the glycosyltransferase 2 family. WaaE/KdtX subfamily.</text>
</comment>
<keyword evidence="2" id="KW-0812">Transmembrane</keyword>
<keyword evidence="2" id="KW-1133">Transmembrane helix</keyword>
<dbReference type="Proteomes" id="UP001596091">
    <property type="component" value="Unassembled WGS sequence"/>
</dbReference>
<dbReference type="Gene3D" id="3.90.550.10">
    <property type="entry name" value="Spore Coat Polysaccharide Biosynthesis Protein SpsA, Chain A"/>
    <property type="match status" value="1"/>
</dbReference>
<dbReference type="RefSeq" id="WP_263339490.1">
    <property type="nucleotide sequence ID" value="NZ_JAGSYH010000005.1"/>
</dbReference>
<dbReference type="GO" id="GO:0016757">
    <property type="term" value="F:glycosyltransferase activity"/>
    <property type="evidence" value="ECO:0007669"/>
    <property type="project" value="UniProtKB-KW"/>
</dbReference>
<dbReference type="PANTHER" id="PTHR43630">
    <property type="entry name" value="POLY-BETA-1,6-N-ACETYL-D-GLUCOSAMINE SYNTHASE"/>
    <property type="match status" value="1"/>
</dbReference>
<accession>A0ABW1EGK2</accession>
<evidence type="ECO:0000256" key="1">
    <source>
        <dbReference type="ARBA" id="ARBA00038494"/>
    </source>
</evidence>
<keyword evidence="5" id="KW-1185">Reference proteome</keyword>
<feature type="transmembrane region" description="Helical" evidence="2">
    <location>
        <begin position="202"/>
        <end position="222"/>
    </location>
</feature>
<protein>
    <submittedName>
        <fullName evidence="4">Glycosyltransferase family 2 protein</fullName>
        <ecNumber evidence="4">2.4.-.-</ecNumber>
    </submittedName>
</protein>
<reference evidence="5" key="1">
    <citation type="journal article" date="2019" name="Int. J. Syst. Evol. Microbiol.">
        <title>The Global Catalogue of Microorganisms (GCM) 10K type strain sequencing project: providing services to taxonomists for standard genome sequencing and annotation.</title>
        <authorList>
            <consortium name="The Broad Institute Genomics Platform"/>
            <consortium name="The Broad Institute Genome Sequencing Center for Infectious Disease"/>
            <person name="Wu L."/>
            <person name="Ma J."/>
        </authorList>
    </citation>
    <scope>NUCLEOTIDE SEQUENCE [LARGE SCALE GENOMIC DNA]</scope>
    <source>
        <strain evidence="5">JCM 4087</strain>
    </source>
</reference>
<dbReference type="EMBL" id="JBHSPH010000003">
    <property type="protein sequence ID" value="MFC5863094.1"/>
    <property type="molecule type" value="Genomic_DNA"/>
</dbReference>
<organism evidence="4 5">
    <name type="scientific">Acidicapsa dinghuensis</name>
    <dbReference type="NCBI Taxonomy" id="2218256"/>
    <lineage>
        <taxon>Bacteria</taxon>
        <taxon>Pseudomonadati</taxon>
        <taxon>Acidobacteriota</taxon>
        <taxon>Terriglobia</taxon>
        <taxon>Terriglobales</taxon>
        <taxon>Acidobacteriaceae</taxon>
        <taxon>Acidicapsa</taxon>
    </lineage>
</organism>
<keyword evidence="4" id="KW-0328">Glycosyltransferase</keyword>
<evidence type="ECO:0000256" key="2">
    <source>
        <dbReference type="SAM" id="Phobius"/>
    </source>
</evidence>
<dbReference type="PANTHER" id="PTHR43630:SF2">
    <property type="entry name" value="GLYCOSYLTRANSFERASE"/>
    <property type="match status" value="1"/>
</dbReference>
<name>A0ABW1EGK2_9BACT</name>
<sequence length="259" mass="29486">MKISIAMLACNEVANLRRVLPSVAWADEIVLVDSGSTDDTIAIAESFGVKVYSEPWKGYGPQVNSSIDKCTCPWIFSLDADEEMTPELQAEIQALIRGELGGEPKFDAYWVPRRNQVFGRWMRFGGQYPDYKLRLFRKGTARLPEDTEPHATPKWAGPKGKLRGDLLHYQYPTVALYVEHMNRYSTASVPLVLRKGRSCSGLIQFVAMTTINPVLTFFYNYVFRGGFMDGREGLLFHMYHSAYTSWKYAKAWQATKAKR</sequence>
<evidence type="ECO:0000313" key="4">
    <source>
        <dbReference type="EMBL" id="MFC5863094.1"/>
    </source>
</evidence>